<protein>
    <recommendedName>
        <fullName evidence="4">Hydrophobin</fullName>
    </recommendedName>
</protein>
<dbReference type="EMBL" id="NAJO01000088">
    <property type="protein sequence ID" value="OQN95558.1"/>
    <property type="molecule type" value="Genomic_DNA"/>
</dbReference>
<accession>A0A1V8S8K6</accession>
<feature type="signal peptide" evidence="1">
    <location>
        <begin position="1"/>
        <end position="17"/>
    </location>
</feature>
<organism evidence="2 3">
    <name type="scientific">Cryoendolithus antarcticus</name>
    <dbReference type="NCBI Taxonomy" id="1507870"/>
    <lineage>
        <taxon>Eukaryota</taxon>
        <taxon>Fungi</taxon>
        <taxon>Dikarya</taxon>
        <taxon>Ascomycota</taxon>
        <taxon>Pezizomycotina</taxon>
        <taxon>Dothideomycetes</taxon>
        <taxon>Dothideomycetidae</taxon>
        <taxon>Cladosporiales</taxon>
        <taxon>Cladosporiaceae</taxon>
        <taxon>Cryoendolithus</taxon>
    </lineage>
</organism>
<keyword evidence="1" id="KW-0732">Signal</keyword>
<keyword evidence="3" id="KW-1185">Reference proteome</keyword>
<gene>
    <name evidence="2" type="ORF">B0A48_18402</name>
</gene>
<dbReference type="OrthoDB" id="3924468at2759"/>
<evidence type="ECO:0008006" key="4">
    <source>
        <dbReference type="Google" id="ProtNLM"/>
    </source>
</evidence>
<evidence type="ECO:0000256" key="1">
    <source>
        <dbReference type="SAM" id="SignalP"/>
    </source>
</evidence>
<reference evidence="3" key="1">
    <citation type="submission" date="2017-03" db="EMBL/GenBank/DDBJ databases">
        <title>Genomes of endolithic fungi from Antarctica.</title>
        <authorList>
            <person name="Coleine C."/>
            <person name="Masonjones S."/>
            <person name="Stajich J.E."/>
        </authorList>
    </citation>
    <scope>NUCLEOTIDE SEQUENCE [LARGE SCALE GENOMIC DNA]</scope>
    <source>
        <strain evidence="3">CCFEE 5527</strain>
    </source>
</reference>
<comment type="caution">
    <text evidence="2">The sequence shown here is derived from an EMBL/GenBank/DDBJ whole genome shotgun (WGS) entry which is preliminary data.</text>
</comment>
<dbReference type="Proteomes" id="UP000192596">
    <property type="component" value="Unassembled WGS sequence"/>
</dbReference>
<evidence type="ECO:0000313" key="2">
    <source>
        <dbReference type="EMBL" id="OQN95558.1"/>
    </source>
</evidence>
<name>A0A1V8S8K6_9PEZI</name>
<sequence>MEFTLITFAALFSVIAATPTRGAGGVPGPPAGKFSHVKQQCQAHHANIRCCNLAGGNNGGNNKYDVQVGDQSMVGTCDQDITHADGNKQTQAICSVTVACYTGDGCIAIAR</sequence>
<feature type="chain" id="PRO_5012664029" description="Hydrophobin" evidence="1">
    <location>
        <begin position="18"/>
        <end position="111"/>
    </location>
</feature>
<evidence type="ECO:0000313" key="3">
    <source>
        <dbReference type="Proteomes" id="UP000192596"/>
    </source>
</evidence>
<dbReference type="InParanoid" id="A0A1V8S8K6"/>
<proteinExistence type="predicted"/>
<dbReference type="AlphaFoldDB" id="A0A1V8S8K6"/>